<dbReference type="PROSITE" id="PS51257">
    <property type="entry name" value="PROKAR_LIPOPROTEIN"/>
    <property type="match status" value="1"/>
</dbReference>
<dbReference type="OrthoDB" id="286202at2"/>
<comment type="subcellular location">
    <subcellularLocation>
        <location evidence="1">Periplasm</location>
    </subcellularLocation>
</comment>
<sequence length="328" mass="34763">MSCPHRTRRRPVGAVLTLLALLLATACGAGTTDSAGSASGKSPTVRIALGVDGSYAPLYLAAERGMFEKAGLDVHLVKVEGGPAAAQAVTAGTAQMSANADSTALPQMVSNPRLRALGVFQSSGRYLKVVLRKDVASPREIRTMGSIQGIGLYATHEYLRHHGIDPDSVKIEQSSPQEIPTMLQRGDIDGYILFDPWAAKGVAAGGRIAGSIGDFGVTYKQWLLADDTWLKENEELAGKVFKVVAEAGRLVTKDPHAAALAAQKQAQLPVAQTEKGVGEISFASRSLTSADVASAREIVDFLLAQKLIRSAPDYDTVLLRGWYDQHAG</sequence>
<dbReference type="Gene3D" id="3.40.190.10">
    <property type="entry name" value="Periplasmic binding protein-like II"/>
    <property type="match status" value="2"/>
</dbReference>
<comment type="caution">
    <text evidence="5">The sequence shown here is derived from an EMBL/GenBank/DDBJ whole genome shotgun (WGS) entry which is preliminary data.</text>
</comment>
<feature type="signal peptide" evidence="4">
    <location>
        <begin position="1"/>
        <end position="29"/>
    </location>
</feature>
<comment type="similarity">
    <text evidence="2">Belongs to the bacterial solute-binding protein SsuA/TauA family.</text>
</comment>
<proteinExistence type="inferred from homology"/>
<dbReference type="EMBL" id="VDFC01000025">
    <property type="protein sequence ID" value="KAA0940578.1"/>
    <property type="molecule type" value="Genomic_DNA"/>
</dbReference>
<dbReference type="Proteomes" id="UP000324965">
    <property type="component" value="Unassembled WGS sequence"/>
</dbReference>
<evidence type="ECO:0000256" key="4">
    <source>
        <dbReference type="SAM" id="SignalP"/>
    </source>
</evidence>
<dbReference type="Pfam" id="PF13379">
    <property type="entry name" value="NMT1_2"/>
    <property type="match status" value="1"/>
</dbReference>
<reference evidence="5 6" key="1">
    <citation type="submission" date="2019-05" db="EMBL/GenBank/DDBJ databases">
        <authorList>
            <person name="Hariharan J."/>
            <person name="Choudoir M.J."/>
            <person name="Diebold P."/>
            <person name="Panke-Buisse K."/>
            <person name="Buckley D.H."/>
        </authorList>
    </citation>
    <scope>NUCLEOTIDE SEQUENCE [LARGE SCALE GENOMIC DNA]</scope>
    <source>
        <strain evidence="5 6">SUN51</strain>
    </source>
</reference>
<evidence type="ECO:0000256" key="2">
    <source>
        <dbReference type="ARBA" id="ARBA00010742"/>
    </source>
</evidence>
<evidence type="ECO:0000313" key="6">
    <source>
        <dbReference type="Proteomes" id="UP000324965"/>
    </source>
</evidence>
<dbReference type="SUPFAM" id="SSF53850">
    <property type="entry name" value="Periplasmic binding protein-like II"/>
    <property type="match status" value="1"/>
</dbReference>
<dbReference type="GO" id="GO:0042597">
    <property type="term" value="C:periplasmic space"/>
    <property type="evidence" value="ECO:0007669"/>
    <property type="project" value="UniProtKB-SubCell"/>
</dbReference>
<dbReference type="PANTHER" id="PTHR30024">
    <property type="entry name" value="ALIPHATIC SULFONATES-BINDING PROTEIN-RELATED"/>
    <property type="match status" value="1"/>
</dbReference>
<protein>
    <submittedName>
        <fullName evidence="5">ABC transporter substrate-binding protein</fullName>
    </submittedName>
</protein>
<dbReference type="PANTHER" id="PTHR30024:SF47">
    <property type="entry name" value="TAURINE-BINDING PERIPLASMIC PROTEIN"/>
    <property type="match status" value="1"/>
</dbReference>
<evidence type="ECO:0000313" key="5">
    <source>
        <dbReference type="EMBL" id="KAA0940578.1"/>
    </source>
</evidence>
<evidence type="ECO:0000256" key="3">
    <source>
        <dbReference type="ARBA" id="ARBA00022729"/>
    </source>
</evidence>
<dbReference type="AlphaFoldDB" id="A0A5B0BEB8"/>
<accession>A0A5B0BEB8</accession>
<keyword evidence="3 4" id="KW-0732">Signal</keyword>
<keyword evidence="6" id="KW-1185">Reference proteome</keyword>
<evidence type="ECO:0000256" key="1">
    <source>
        <dbReference type="ARBA" id="ARBA00004418"/>
    </source>
</evidence>
<name>A0A5B0BEB8_9ACTN</name>
<feature type="chain" id="PRO_5022727780" evidence="4">
    <location>
        <begin position="30"/>
        <end position="328"/>
    </location>
</feature>
<organism evidence="5 6">
    <name type="scientific">Streptomyces apricus</name>
    <dbReference type="NCBI Taxonomy" id="1828112"/>
    <lineage>
        <taxon>Bacteria</taxon>
        <taxon>Bacillati</taxon>
        <taxon>Actinomycetota</taxon>
        <taxon>Actinomycetes</taxon>
        <taxon>Kitasatosporales</taxon>
        <taxon>Streptomycetaceae</taxon>
        <taxon>Streptomyces</taxon>
    </lineage>
</organism>
<gene>
    <name evidence="5" type="ORF">FGF04_09200</name>
</gene>